<dbReference type="Proteomes" id="UP000039370">
    <property type="component" value="Unassembled WGS sequence"/>
</dbReference>
<evidence type="ECO:0000313" key="2">
    <source>
        <dbReference type="EMBL" id="CEN51268.1"/>
    </source>
</evidence>
<evidence type="ECO:0000313" key="3">
    <source>
        <dbReference type="Proteomes" id="UP000039370"/>
    </source>
</evidence>
<dbReference type="AlphaFoldDB" id="A0A0B7IMS9"/>
<keyword evidence="1" id="KW-1133">Transmembrane helix</keyword>
<protein>
    <submittedName>
        <fullName evidence="2">Uncharacterized protein</fullName>
    </submittedName>
</protein>
<sequence>MKKMNNKWLYVCMLLGVILAFSRDFFDEKYHQWMLVLGMALLFFGIYSLSRNLPPKRKEDFEKSSKQKERNNKMVFLLYNL</sequence>
<dbReference type="EMBL" id="CDOK01000144">
    <property type="protein sequence ID" value="CEN51268.1"/>
    <property type="molecule type" value="Genomic_DNA"/>
</dbReference>
<evidence type="ECO:0000256" key="1">
    <source>
        <dbReference type="SAM" id="Phobius"/>
    </source>
</evidence>
<reference evidence="3" key="1">
    <citation type="submission" date="2015-01" db="EMBL/GenBank/DDBJ databases">
        <authorList>
            <person name="MANFREDI Pablo"/>
        </authorList>
    </citation>
    <scope>NUCLEOTIDE SEQUENCE [LARGE SCALE GENOMIC DNA]</scope>
    <source>
        <strain evidence="3">Cc11</strain>
    </source>
</reference>
<organism evidence="2 3">
    <name type="scientific">Capnocytophaga canimorsus</name>
    <dbReference type="NCBI Taxonomy" id="28188"/>
    <lineage>
        <taxon>Bacteria</taxon>
        <taxon>Pseudomonadati</taxon>
        <taxon>Bacteroidota</taxon>
        <taxon>Flavobacteriia</taxon>
        <taxon>Flavobacteriales</taxon>
        <taxon>Flavobacteriaceae</taxon>
        <taxon>Capnocytophaga</taxon>
    </lineage>
</organism>
<name>A0A0B7IMS9_9FLAO</name>
<keyword evidence="1" id="KW-0812">Transmembrane</keyword>
<keyword evidence="1" id="KW-0472">Membrane</keyword>
<proteinExistence type="predicted"/>
<feature type="transmembrane region" description="Helical" evidence="1">
    <location>
        <begin position="32"/>
        <end position="49"/>
    </location>
</feature>
<accession>A0A0B7IMS9</accession>
<gene>
    <name evidence="2" type="ORF">CCAN11_2280017</name>
</gene>